<dbReference type="InterPro" id="IPR000073">
    <property type="entry name" value="AB_hydrolase_1"/>
</dbReference>
<dbReference type="RefSeq" id="WP_135817336.1">
    <property type="nucleotide sequence ID" value="NZ_SRPG01000069.1"/>
</dbReference>
<evidence type="ECO:0000313" key="3">
    <source>
        <dbReference type="EMBL" id="TGN61815.1"/>
    </source>
</evidence>
<evidence type="ECO:0000259" key="2">
    <source>
        <dbReference type="Pfam" id="PF00561"/>
    </source>
</evidence>
<dbReference type="Gene3D" id="3.40.50.1820">
    <property type="entry name" value="alpha/beta hydrolase"/>
    <property type="match status" value="1"/>
</dbReference>
<name>A0A4Z1BLI2_9RHOB</name>
<organism evidence="3 4">
    <name type="scientific">Paracoccus liaowanqingii</name>
    <dbReference type="NCBI Taxonomy" id="2560053"/>
    <lineage>
        <taxon>Bacteria</taxon>
        <taxon>Pseudomonadati</taxon>
        <taxon>Pseudomonadota</taxon>
        <taxon>Alphaproteobacteria</taxon>
        <taxon>Rhodobacterales</taxon>
        <taxon>Paracoccaceae</taxon>
        <taxon>Paracoccus</taxon>
    </lineage>
</organism>
<dbReference type="EMBL" id="SRPG01000069">
    <property type="protein sequence ID" value="TGN61815.1"/>
    <property type="molecule type" value="Genomic_DNA"/>
</dbReference>
<sequence>MPNRTLIRTVVGLAALAAAPAVAQTDNSQTDQALVTEALEAPAVDALQAPTERVGEFYEAEDGARIFYEVAGDGPPMVLLHGYPLSGALFARVRDTLQEDFTVLTVDHRGYGQSVAPEVPDDIETYAEDALAVMDQVGFDTATVGGMSMGGPVTLSMYGMAPERFDAMVLIDTNAASASPAEAGLWTGTAEVARNVGKEPIIATLLPDMLTGETRLNEAAVTDYLTAVMEETSVDGFIGGAVALAERPDFTDMLSEIDVPTLVIVGLEDSLYPVQVARDMVEQIPDADLAIVPGGSHAAVFETPGLVGRAILDWADEQSEANAVDDQNDDG</sequence>
<evidence type="ECO:0000313" key="4">
    <source>
        <dbReference type="Proteomes" id="UP000297972"/>
    </source>
</evidence>
<dbReference type="Proteomes" id="UP000297972">
    <property type="component" value="Unassembled WGS sequence"/>
</dbReference>
<comment type="caution">
    <text evidence="3">The sequence shown here is derived from an EMBL/GenBank/DDBJ whole genome shotgun (WGS) entry which is preliminary data.</text>
</comment>
<keyword evidence="4" id="KW-1185">Reference proteome</keyword>
<proteinExistence type="predicted"/>
<accession>A0A4Z1BLI2</accession>
<feature type="chain" id="PRO_5021316188" evidence="1">
    <location>
        <begin position="24"/>
        <end position="331"/>
    </location>
</feature>
<protein>
    <submittedName>
        <fullName evidence="3">Alpha/beta fold hydrolase</fullName>
    </submittedName>
</protein>
<evidence type="ECO:0000256" key="1">
    <source>
        <dbReference type="SAM" id="SignalP"/>
    </source>
</evidence>
<dbReference type="OrthoDB" id="9804723at2"/>
<dbReference type="Pfam" id="PF00561">
    <property type="entry name" value="Abhydrolase_1"/>
    <property type="match status" value="1"/>
</dbReference>
<dbReference type="SUPFAM" id="SSF53474">
    <property type="entry name" value="alpha/beta-Hydrolases"/>
    <property type="match status" value="1"/>
</dbReference>
<keyword evidence="1" id="KW-0732">Signal</keyword>
<keyword evidence="3" id="KW-0378">Hydrolase</keyword>
<reference evidence="3 4" key="1">
    <citation type="submission" date="2019-03" db="EMBL/GenBank/DDBJ databases">
        <authorList>
            <person name="Li J."/>
        </authorList>
    </citation>
    <scope>NUCLEOTIDE SEQUENCE [LARGE SCALE GENOMIC DNA]</scope>
    <source>
        <strain evidence="3 4">3058</strain>
    </source>
</reference>
<dbReference type="GO" id="GO:0016787">
    <property type="term" value="F:hydrolase activity"/>
    <property type="evidence" value="ECO:0007669"/>
    <property type="project" value="UniProtKB-KW"/>
</dbReference>
<gene>
    <name evidence="3" type="ORF">E4L95_09020</name>
</gene>
<feature type="domain" description="AB hydrolase-1" evidence="2">
    <location>
        <begin position="75"/>
        <end position="302"/>
    </location>
</feature>
<dbReference type="InterPro" id="IPR029058">
    <property type="entry name" value="AB_hydrolase_fold"/>
</dbReference>
<dbReference type="PANTHER" id="PTHR43433:SF4">
    <property type="entry name" value="NON-HEME CHLOROPEROXIDASE-RELATED"/>
    <property type="match status" value="1"/>
</dbReference>
<dbReference type="InterPro" id="IPR050471">
    <property type="entry name" value="AB_hydrolase"/>
</dbReference>
<dbReference type="PANTHER" id="PTHR43433">
    <property type="entry name" value="HYDROLASE, ALPHA/BETA FOLD FAMILY PROTEIN"/>
    <property type="match status" value="1"/>
</dbReference>
<feature type="signal peptide" evidence="1">
    <location>
        <begin position="1"/>
        <end position="23"/>
    </location>
</feature>
<dbReference type="PRINTS" id="PR00111">
    <property type="entry name" value="ABHYDROLASE"/>
</dbReference>
<dbReference type="AlphaFoldDB" id="A0A4Z1BLI2"/>